<sequence>MKRNAFLSLAAIAVIGSMSMAAKPAAAAYPCSYCQDFYDTCIADGNTPTYCQANLPSGCSVYCTGFSNTAQKMQKPDESSLRSALLAMVSKESLQPGK</sequence>
<keyword evidence="3" id="KW-1185">Reference proteome</keyword>
<gene>
    <name evidence="2" type="ORF">HF690_08130</name>
</gene>
<evidence type="ECO:0000313" key="2">
    <source>
        <dbReference type="EMBL" id="NKZ38927.1"/>
    </source>
</evidence>
<protein>
    <submittedName>
        <fullName evidence="2">Uncharacterized protein</fullName>
    </submittedName>
</protein>
<name>A0A846ZMN6_9GAMM</name>
<proteinExistence type="predicted"/>
<dbReference type="RefSeq" id="WP_168609100.1">
    <property type="nucleotide sequence ID" value="NZ_JAAZQD010000003.1"/>
</dbReference>
<keyword evidence="1" id="KW-0732">Signal</keyword>
<reference evidence="2 3" key="1">
    <citation type="journal article" date="2017" name="Int. J. Syst. Evol. Microbiol.">
        <title>Oleiagrimonas citrea sp. nov., a marine bacterium isolated from tidal flat sediment and emended description of the genus Oleiagrimonas Fang et al. 2015 and Oleiagrimonas soli.</title>
        <authorList>
            <person name="Yang S.H."/>
            <person name="Seo H.S."/>
            <person name="Seong C.N."/>
            <person name="Kwon K.K."/>
        </authorList>
    </citation>
    <scope>NUCLEOTIDE SEQUENCE [LARGE SCALE GENOMIC DNA]</scope>
    <source>
        <strain evidence="2 3">MEBiC09124</strain>
    </source>
</reference>
<dbReference type="AlphaFoldDB" id="A0A846ZMN6"/>
<feature type="chain" id="PRO_5032370627" evidence="1">
    <location>
        <begin position="23"/>
        <end position="98"/>
    </location>
</feature>
<comment type="caution">
    <text evidence="2">The sequence shown here is derived from an EMBL/GenBank/DDBJ whole genome shotgun (WGS) entry which is preliminary data.</text>
</comment>
<evidence type="ECO:0000313" key="3">
    <source>
        <dbReference type="Proteomes" id="UP000541636"/>
    </source>
</evidence>
<dbReference type="Proteomes" id="UP000541636">
    <property type="component" value="Unassembled WGS sequence"/>
</dbReference>
<feature type="signal peptide" evidence="1">
    <location>
        <begin position="1"/>
        <end position="22"/>
    </location>
</feature>
<organism evidence="2 3">
    <name type="scientific">Oleiagrimonas citrea</name>
    <dbReference type="NCBI Taxonomy" id="1665687"/>
    <lineage>
        <taxon>Bacteria</taxon>
        <taxon>Pseudomonadati</taxon>
        <taxon>Pseudomonadota</taxon>
        <taxon>Gammaproteobacteria</taxon>
        <taxon>Lysobacterales</taxon>
        <taxon>Rhodanobacteraceae</taxon>
        <taxon>Oleiagrimonas</taxon>
    </lineage>
</organism>
<evidence type="ECO:0000256" key="1">
    <source>
        <dbReference type="SAM" id="SignalP"/>
    </source>
</evidence>
<dbReference type="EMBL" id="JAAZQD010000003">
    <property type="protein sequence ID" value="NKZ38927.1"/>
    <property type="molecule type" value="Genomic_DNA"/>
</dbReference>
<accession>A0A846ZMN6</accession>